<keyword evidence="3" id="KW-0614">Plasmid</keyword>
<gene>
    <name evidence="3" type="ORF">MUN86_23770</name>
</gene>
<keyword evidence="4" id="KW-1185">Reference proteome</keyword>
<evidence type="ECO:0000256" key="2">
    <source>
        <dbReference type="SAM" id="SignalP"/>
    </source>
</evidence>
<sequence>MMKLRSLFVLLVAIGSISSCQTSQPQTVNPTSQTAPTGAPTEAAARAAIAQHLQQQANKALYQLDSARFTDVDTHWQVMVPRTDWANRMPNAAAFEVDKQTGKVITLMVK</sequence>
<feature type="signal peptide" evidence="2">
    <location>
        <begin position="1"/>
        <end position="25"/>
    </location>
</feature>
<dbReference type="PROSITE" id="PS51257">
    <property type="entry name" value="PROKAR_LIPOPROTEIN"/>
    <property type="match status" value="1"/>
</dbReference>
<protein>
    <recommendedName>
        <fullName evidence="5">PepSY domain-containing protein</fullName>
    </recommendedName>
</protein>
<geneLocation type="plasmid" evidence="3 4">
    <name>unnamed1</name>
</geneLocation>
<evidence type="ECO:0000313" key="3">
    <source>
        <dbReference type="EMBL" id="UOQ68733.1"/>
    </source>
</evidence>
<evidence type="ECO:0000256" key="1">
    <source>
        <dbReference type="SAM" id="MobiDB-lite"/>
    </source>
</evidence>
<name>A0ABY4GD19_9BACT</name>
<dbReference type="EMBL" id="CP095062">
    <property type="protein sequence ID" value="UOQ68733.1"/>
    <property type="molecule type" value="Genomic_DNA"/>
</dbReference>
<dbReference type="RefSeq" id="WP_245126222.1">
    <property type="nucleotide sequence ID" value="NZ_CP095062.1"/>
</dbReference>
<evidence type="ECO:0000313" key="4">
    <source>
        <dbReference type="Proteomes" id="UP000830401"/>
    </source>
</evidence>
<feature type="region of interest" description="Disordered" evidence="1">
    <location>
        <begin position="22"/>
        <end position="47"/>
    </location>
</feature>
<feature type="compositionally biased region" description="Low complexity" evidence="1">
    <location>
        <begin position="33"/>
        <end position="47"/>
    </location>
</feature>
<proteinExistence type="predicted"/>
<evidence type="ECO:0008006" key="5">
    <source>
        <dbReference type="Google" id="ProtNLM"/>
    </source>
</evidence>
<organism evidence="3 4">
    <name type="scientific">Hymenobacter volaticus</name>
    <dbReference type="NCBI Taxonomy" id="2932254"/>
    <lineage>
        <taxon>Bacteria</taxon>
        <taxon>Pseudomonadati</taxon>
        <taxon>Bacteroidota</taxon>
        <taxon>Cytophagia</taxon>
        <taxon>Cytophagales</taxon>
        <taxon>Hymenobacteraceae</taxon>
        <taxon>Hymenobacter</taxon>
    </lineage>
</organism>
<dbReference type="Proteomes" id="UP000830401">
    <property type="component" value="Plasmid unnamed1"/>
</dbReference>
<keyword evidence="2" id="KW-0732">Signal</keyword>
<feature type="chain" id="PRO_5045935865" description="PepSY domain-containing protein" evidence="2">
    <location>
        <begin position="26"/>
        <end position="110"/>
    </location>
</feature>
<feature type="compositionally biased region" description="Polar residues" evidence="1">
    <location>
        <begin position="22"/>
        <end position="32"/>
    </location>
</feature>
<reference evidence="3" key="1">
    <citation type="submission" date="2022-04" db="EMBL/GenBank/DDBJ databases">
        <title>Hymenobacter sp. isolated from the air.</title>
        <authorList>
            <person name="Won M."/>
            <person name="Lee C.-M."/>
            <person name="Woen H.-Y."/>
            <person name="Kwon S.-W."/>
        </authorList>
    </citation>
    <scope>NUCLEOTIDE SEQUENCE</scope>
    <source>
        <strain evidence="3">5420S-77</strain>
        <plasmid evidence="3">unnamed1</plasmid>
    </source>
</reference>
<accession>A0ABY4GD19</accession>